<comment type="catalytic activity">
    <reaction evidence="1 7">
        <text>Cleavage of hydrophobic, N-terminal signal or leader sequences from secreted and periplasmic proteins.</text>
        <dbReference type="EC" id="3.4.21.89"/>
    </reaction>
</comment>
<evidence type="ECO:0000313" key="11">
    <source>
        <dbReference type="Proteomes" id="UP000178720"/>
    </source>
</evidence>
<evidence type="ECO:0000256" key="1">
    <source>
        <dbReference type="ARBA" id="ARBA00000677"/>
    </source>
</evidence>
<dbReference type="EC" id="3.4.21.89" evidence="3 7"/>
<sequence>MPEAHRENFFIELLKFVLVAAAIVVPVRLFVAQPFIVSGASMDPTFNNGQYLIIDELSYRLHEPERGDVVIFRYPRGPKEFFIKRIVGLPGETVAIRNGVVYVAKNQGSGSAGIIGNDAFTKLDEPYVVNRGNGADATHPVGQNEYFVMGDNRPESSDSRIWGMLPRANIIGYAYLRLLPLHKLDIFPGALSHYSPTDTAALPQ</sequence>
<dbReference type="GO" id="GO:0004252">
    <property type="term" value="F:serine-type endopeptidase activity"/>
    <property type="evidence" value="ECO:0007669"/>
    <property type="project" value="InterPro"/>
</dbReference>
<comment type="subcellular location">
    <subcellularLocation>
        <location evidence="8">Membrane</location>
        <topology evidence="8">Single-pass type II membrane protein</topology>
    </subcellularLocation>
</comment>
<dbReference type="InterPro" id="IPR036286">
    <property type="entry name" value="LexA/Signal_pep-like_sf"/>
</dbReference>
<evidence type="ECO:0000256" key="6">
    <source>
        <dbReference type="PIRSR" id="PIRSR600223-1"/>
    </source>
</evidence>
<dbReference type="PROSITE" id="PS00501">
    <property type="entry name" value="SPASE_I_1"/>
    <property type="match status" value="1"/>
</dbReference>
<dbReference type="PROSITE" id="PS00760">
    <property type="entry name" value="SPASE_I_2"/>
    <property type="match status" value="1"/>
</dbReference>
<protein>
    <recommendedName>
        <fullName evidence="3 7">Signal peptidase I</fullName>
        <ecNumber evidence="3 7">3.4.21.89</ecNumber>
    </recommendedName>
</protein>
<evidence type="ECO:0000256" key="7">
    <source>
        <dbReference type="RuleBase" id="RU003993"/>
    </source>
</evidence>
<dbReference type="InterPro" id="IPR000223">
    <property type="entry name" value="Pept_S26A_signal_pept_1"/>
</dbReference>
<dbReference type="Gene3D" id="2.10.109.10">
    <property type="entry name" value="Umud Fragment, subunit A"/>
    <property type="match status" value="1"/>
</dbReference>
<keyword evidence="4 7" id="KW-0645">Protease</keyword>
<accession>A0A1F4Y1J4</accession>
<dbReference type="GO" id="GO:0006465">
    <property type="term" value="P:signal peptide processing"/>
    <property type="evidence" value="ECO:0007669"/>
    <property type="project" value="InterPro"/>
</dbReference>
<dbReference type="InterPro" id="IPR019758">
    <property type="entry name" value="Pept_S26A_signal_pept_1_CS"/>
</dbReference>
<dbReference type="InterPro" id="IPR019757">
    <property type="entry name" value="Pept_S26A_signal_pept_1_Lys-AS"/>
</dbReference>
<evidence type="ECO:0000256" key="2">
    <source>
        <dbReference type="ARBA" id="ARBA00009370"/>
    </source>
</evidence>
<dbReference type="PRINTS" id="PR00727">
    <property type="entry name" value="LEADERPTASE"/>
</dbReference>
<dbReference type="PANTHER" id="PTHR43390">
    <property type="entry name" value="SIGNAL PEPTIDASE I"/>
    <property type="match status" value="1"/>
</dbReference>
<dbReference type="PROSITE" id="PS00761">
    <property type="entry name" value="SPASE_I_3"/>
    <property type="match status" value="1"/>
</dbReference>
<evidence type="ECO:0000256" key="4">
    <source>
        <dbReference type="ARBA" id="ARBA00022670"/>
    </source>
</evidence>
<comment type="similarity">
    <text evidence="2 8">Belongs to the peptidase S26 family.</text>
</comment>
<feature type="active site" evidence="6">
    <location>
        <position position="84"/>
    </location>
</feature>
<dbReference type="CDD" id="cd06530">
    <property type="entry name" value="S26_SPase_I"/>
    <property type="match status" value="1"/>
</dbReference>
<feature type="domain" description="Peptidase S26" evidence="9">
    <location>
        <begin position="11"/>
        <end position="177"/>
    </location>
</feature>
<name>A0A1F4Y1J4_9BACT</name>
<dbReference type="InterPro" id="IPR019756">
    <property type="entry name" value="Pept_S26A_signal_pept_1_Ser-AS"/>
</dbReference>
<dbReference type="GO" id="GO:0016020">
    <property type="term" value="C:membrane"/>
    <property type="evidence" value="ECO:0007669"/>
    <property type="project" value="UniProtKB-SubCell"/>
</dbReference>
<feature type="transmembrane region" description="Helical" evidence="7">
    <location>
        <begin position="12"/>
        <end position="31"/>
    </location>
</feature>
<dbReference type="GO" id="GO:0009003">
    <property type="term" value="F:signal peptidase activity"/>
    <property type="evidence" value="ECO:0007669"/>
    <property type="project" value="UniProtKB-EC"/>
</dbReference>
<dbReference type="SUPFAM" id="SSF51306">
    <property type="entry name" value="LexA/Signal peptidase"/>
    <property type="match status" value="1"/>
</dbReference>
<keyword evidence="7" id="KW-1133">Transmembrane helix</keyword>
<dbReference type="EMBL" id="MEWV01000024">
    <property type="protein sequence ID" value="OGC87819.1"/>
    <property type="molecule type" value="Genomic_DNA"/>
</dbReference>
<dbReference type="PANTHER" id="PTHR43390:SF1">
    <property type="entry name" value="CHLOROPLAST PROCESSING PEPTIDASE"/>
    <property type="match status" value="1"/>
</dbReference>
<keyword evidence="7" id="KW-0472">Membrane</keyword>
<gene>
    <name evidence="10" type="ORF">A3D70_00785</name>
</gene>
<comment type="caution">
    <text evidence="10">The sequence shown here is derived from an EMBL/GenBank/DDBJ whole genome shotgun (WGS) entry which is preliminary data.</text>
</comment>
<keyword evidence="7" id="KW-0812">Transmembrane</keyword>
<dbReference type="Pfam" id="PF10502">
    <property type="entry name" value="Peptidase_S26"/>
    <property type="match status" value="1"/>
</dbReference>
<dbReference type="AlphaFoldDB" id="A0A1F4Y1J4"/>
<keyword evidence="5 7" id="KW-0378">Hydrolase</keyword>
<dbReference type="InterPro" id="IPR019533">
    <property type="entry name" value="Peptidase_S26"/>
</dbReference>
<reference evidence="10 11" key="1">
    <citation type="journal article" date="2016" name="Nat. Commun.">
        <title>Thousands of microbial genomes shed light on interconnected biogeochemical processes in an aquifer system.</title>
        <authorList>
            <person name="Anantharaman K."/>
            <person name="Brown C.T."/>
            <person name="Hug L.A."/>
            <person name="Sharon I."/>
            <person name="Castelle C.J."/>
            <person name="Probst A.J."/>
            <person name="Thomas B.C."/>
            <person name="Singh A."/>
            <person name="Wilkins M.J."/>
            <person name="Karaoz U."/>
            <person name="Brodie E.L."/>
            <person name="Williams K.H."/>
            <person name="Hubbard S.S."/>
            <person name="Banfield J.F."/>
        </authorList>
    </citation>
    <scope>NUCLEOTIDE SEQUENCE [LARGE SCALE GENOMIC DNA]</scope>
</reference>
<proteinExistence type="inferred from homology"/>
<feature type="active site" evidence="6">
    <location>
        <position position="41"/>
    </location>
</feature>
<evidence type="ECO:0000256" key="8">
    <source>
        <dbReference type="RuleBase" id="RU362042"/>
    </source>
</evidence>
<evidence type="ECO:0000256" key="3">
    <source>
        <dbReference type="ARBA" id="ARBA00013208"/>
    </source>
</evidence>
<evidence type="ECO:0000313" key="10">
    <source>
        <dbReference type="EMBL" id="OGC87819.1"/>
    </source>
</evidence>
<organism evidence="10 11">
    <name type="scientific">Candidatus Adlerbacteria bacterium RIFCSPHIGHO2_02_FULL_54_18</name>
    <dbReference type="NCBI Taxonomy" id="1797241"/>
    <lineage>
        <taxon>Bacteria</taxon>
        <taxon>Candidatus Adleribacteriota</taxon>
    </lineage>
</organism>
<evidence type="ECO:0000256" key="5">
    <source>
        <dbReference type="ARBA" id="ARBA00022801"/>
    </source>
</evidence>
<evidence type="ECO:0000259" key="9">
    <source>
        <dbReference type="Pfam" id="PF10502"/>
    </source>
</evidence>
<dbReference type="Proteomes" id="UP000178720">
    <property type="component" value="Unassembled WGS sequence"/>
</dbReference>
<dbReference type="NCBIfam" id="TIGR02227">
    <property type="entry name" value="sigpep_I_bact"/>
    <property type="match status" value="1"/>
</dbReference>